<dbReference type="EMBL" id="JAVAMP010000007">
    <property type="protein sequence ID" value="MDP5275319.1"/>
    <property type="molecule type" value="Genomic_DNA"/>
</dbReference>
<dbReference type="InterPro" id="IPR010087">
    <property type="entry name" value="Flav_short"/>
</dbReference>
<evidence type="ECO:0000313" key="11">
    <source>
        <dbReference type="Proteomes" id="UP001231941"/>
    </source>
</evidence>
<dbReference type="InterPro" id="IPR050619">
    <property type="entry name" value="Flavodoxin"/>
</dbReference>
<dbReference type="InterPro" id="IPR008254">
    <property type="entry name" value="Flavodoxin/NO_synth"/>
</dbReference>
<dbReference type="Proteomes" id="UP001231941">
    <property type="component" value="Unassembled WGS sequence"/>
</dbReference>
<evidence type="ECO:0000259" key="9">
    <source>
        <dbReference type="PROSITE" id="PS50902"/>
    </source>
</evidence>
<keyword evidence="11" id="KW-1185">Reference proteome</keyword>
<evidence type="ECO:0000256" key="3">
    <source>
        <dbReference type="ARBA" id="ARBA00005267"/>
    </source>
</evidence>
<evidence type="ECO:0000256" key="7">
    <source>
        <dbReference type="ARBA" id="ARBA00022982"/>
    </source>
</evidence>
<dbReference type="SUPFAM" id="SSF52218">
    <property type="entry name" value="Flavoproteins"/>
    <property type="match status" value="1"/>
</dbReference>
<comment type="cofactor">
    <cofactor evidence="1 8">
        <name>FMN</name>
        <dbReference type="ChEBI" id="CHEBI:58210"/>
    </cofactor>
</comment>
<evidence type="ECO:0000256" key="4">
    <source>
        <dbReference type="ARBA" id="ARBA00022448"/>
    </source>
</evidence>
<keyword evidence="4 8" id="KW-0813">Transport</keyword>
<dbReference type="PROSITE" id="PS50902">
    <property type="entry name" value="FLAVODOXIN_LIKE"/>
    <property type="match status" value="1"/>
</dbReference>
<dbReference type="InterPro" id="IPR029039">
    <property type="entry name" value="Flavoprotein-like_sf"/>
</dbReference>
<evidence type="ECO:0000256" key="2">
    <source>
        <dbReference type="ARBA" id="ARBA00003297"/>
    </source>
</evidence>
<dbReference type="NCBIfam" id="NF005246">
    <property type="entry name" value="PRK06756.1"/>
    <property type="match status" value="1"/>
</dbReference>
<proteinExistence type="inferred from homology"/>
<name>A0ABT9J121_9BACL</name>
<evidence type="ECO:0000256" key="6">
    <source>
        <dbReference type="ARBA" id="ARBA00022643"/>
    </source>
</evidence>
<evidence type="ECO:0000256" key="8">
    <source>
        <dbReference type="RuleBase" id="RU367037"/>
    </source>
</evidence>
<evidence type="ECO:0000313" key="10">
    <source>
        <dbReference type="EMBL" id="MDP5275319.1"/>
    </source>
</evidence>
<reference evidence="10 11" key="1">
    <citation type="submission" date="2023-08" db="EMBL/GenBank/DDBJ databases">
        <authorList>
            <person name="Park J.-S."/>
        </authorList>
    </citation>
    <scope>NUCLEOTIDE SEQUENCE [LARGE SCALE GENOMIC DNA]</scope>
    <source>
        <strain evidence="10 11">2205SS18-9</strain>
    </source>
</reference>
<dbReference type="Gene3D" id="3.40.50.360">
    <property type="match status" value="1"/>
</dbReference>
<evidence type="ECO:0000256" key="5">
    <source>
        <dbReference type="ARBA" id="ARBA00022630"/>
    </source>
</evidence>
<dbReference type="RefSeq" id="WP_305992629.1">
    <property type="nucleotide sequence ID" value="NZ_JAVAMP010000007.1"/>
</dbReference>
<dbReference type="Pfam" id="PF00258">
    <property type="entry name" value="Flavodoxin_1"/>
    <property type="match status" value="1"/>
</dbReference>
<feature type="domain" description="Flavodoxin-like" evidence="9">
    <location>
        <begin position="4"/>
        <end position="143"/>
    </location>
</feature>
<evidence type="ECO:0000256" key="1">
    <source>
        <dbReference type="ARBA" id="ARBA00001917"/>
    </source>
</evidence>
<dbReference type="PANTHER" id="PTHR42809:SF1">
    <property type="entry name" value="FLAVODOXIN 1"/>
    <property type="match status" value="1"/>
</dbReference>
<comment type="caution">
    <text evidence="10">The sequence shown here is derived from an EMBL/GenBank/DDBJ whole genome shotgun (WGS) entry which is preliminary data.</text>
</comment>
<keyword evidence="7 8" id="KW-0249">Electron transport</keyword>
<sequence>MTKIIMIYASMSGNTEEMAEKIEEVIKEQDISLEVKMVDDANTSDLLDYDGIILGSYTWGDGELPDEFLDFYDEMDELNLDHKIGAVFGSCDSSYPEYGAAVDILTNKLKELGTSIAVKGLKVDGMPDEQSFEECTDFANQFLQQLLNFQK</sequence>
<comment type="similarity">
    <text evidence="3 8">Belongs to the flavodoxin family.</text>
</comment>
<dbReference type="NCBIfam" id="NF005216">
    <property type="entry name" value="PRK06703.1"/>
    <property type="match status" value="1"/>
</dbReference>
<keyword evidence="5 8" id="KW-0285">Flavoprotein</keyword>
<dbReference type="PANTHER" id="PTHR42809">
    <property type="entry name" value="FLAVODOXIN 2"/>
    <property type="match status" value="1"/>
</dbReference>
<gene>
    <name evidence="10" type="ORF">Q5Y73_14510</name>
</gene>
<organism evidence="10 11">
    <name type="scientific">Chengkuizengella axinellae</name>
    <dbReference type="NCBI Taxonomy" id="3064388"/>
    <lineage>
        <taxon>Bacteria</taxon>
        <taxon>Bacillati</taxon>
        <taxon>Bacillota</taxon>
        <taxon>Bacilli</taxon>
        <taxon>Bacillales</taxon>
        <taxon>Paenibacillaceae</taxon>
        <taxon>Chengkuizengella</taxon>
    </lineage>
</organism>
<comment type="function">
    <text evidence="2 8">Low-potential electron donor to a number of redox enzymes.</text>
</comment>
<accession>A0ABT9J121</accession>
<protein>
    <recommendedName>
        <fullName evidence="8">Flavodoxin</fullName>
    </recommendedName>
</protein>
<dbReference type="NCBIfam" id="TIGR01753">
    <property type="entry name" value="flav_short"/>
    <property type="match status" value="1"/>
</dbReference>
<keyword evidence="6 8" id="KW-0288">FMN</keyword>